<protein>
    <submittedName>
        <fullName evidence="2">DUF4245 family protein</fullName>
    </submittedName>
</protein>
<sequence length="193" mass="20644">MDTCLVSYQKPRILNDYKDLFWSLIPLVLIAVVFAGLASQCSFAANGPTQGQIPHFDVTAALGDDARTLHFPVRNPQLPADWTPNSGHRDTITGPGGGPLSTVGFITPQGNYMQLTQTNGTEQALARFLLNGRPGTGSIQIADQKWTVYAEKGEETAWITDFGTARVMVKGAGNDAAFRTLAQAVGSAPIVQP</sequence>
<dbReference type="Proteomes" id="UP000503540">
    <property type="component" value="Chromosome"/>
</dbReference>
<dbReference type="KEGG" id="nah:F5544_38325"/>
<keyword evidence="1" id="KW-0472">Membrane</keyword>
<evidence type="ECO:0000256" key="1">
    <source>
        <dbReference type="SAM" id="Phobius"/>
    </source>
</evidence>
<keyword evidence="1" id="KW-0812">Transmembrane</keyword>
<dbReference type="AlphaFoldDB" id="A0A6G9YQM0"/>
<name>A0A6G9YQM0_9NOCA</name>
<keyword evidence="3" id="KW-1185">Reference proteome</keyword>
<feature type="transmembrane region" description="Helical" evidence="1">
    <location>
        <begin position="20"/>
        <end position="38"/>
    </location>
</feature>
<dbReference type="EMBL" id="CP046172">
    <property type="protein sequence ID" value="QIS15488.1"/>
    <property type="molecule type" value="Genomic_DNA"/>
</dbReference>
<reference evidence="2 3" key="1">
    <citation type="journal article" date="2019" name="ACS Chem. Biol.">
        <title>Identification and Mobilization of a Cryptic Antibiotic Biosynthesis Gene Locus from a Human-Pathogenic Nocardia Isolate.</title>
        <authorList>
            <person name="Herisse M."/>
            <person name="Ishida K."/>
            <person name="Porter J.L."/>
            <person name="Howden B."/>
            <person name="Hertweck C."/>
            <person name="Stinear T.P."/>
            <person name="Pidot S.J."/>
        </authorList>
    </citation>
    <scope>NUCLEOTIDE SEQUENCE [LARGE SCALE GENOMIC DNA]</scope>
    <source>
        <strain evidence="2 3">AUSMDU00012717</strain>
    </source>
</reference>
<proteinExistence type="predicted"/>
<keyword evidence="1" id="KW-1133">Transmembrane helix</keyword>
<accession>A0A6G9YQM0</accession>
<organism evidence="2 3">
    <name type="scientific">Nocardia arthritidis</name>
    <dbReference type="NCBI Taxonomy" id="228602"/>
    <lineage>
        <taxon>Bacteria</taxon>
        <taxon>Bacillati</taxon>
        <taxon>Actinomycetota</taxon>
        <taxon>Actinomycetes</taxon>
        <taxon>Mycobacteriales</taxon>
        <taxon>Nocardiaceae</taxon>
        <taxon>Nocardia</taxon>
    </lineage>
</organism>
<dbReference type="InterPro" id="IPR025339">
    <property type="entry name" value="DUF4245"/>
</dbReference>
<gene>
    <name evidence="2" type="ORF">F5544_38325</name>
</gene>
<dbReference type="Pfam" id="PF14030">
    <property type="entry name" value="DUF4245"/>
    <property type="match status" value="1"/>
</dbReference>
<evidence type="ECO:0000313" key="2">
    <source>
        <dbReference type="EMBL" id="QIS15488.1"/>
    </source>
</evidence>
<evidence type="ECO:0000313" key="3">
    <source>
        <dbReference type="Proteomes" id="UP000503540"/>
    </source>
</evidence>